<evidence type="ECO:0000256" key="2">
    <source>
        <dbReference type="SAM" id="Phobius"/>
    </source>
</evidence>
<feature type="region of interest" description="Disordered" evidence="1">
    <location>
        <begin position="1"/>
        <end position="29"/>
    </location>
</feature>
<accession>W0V8W3</accession>
<keyword evidence="2" id="KW-1133">Transmembrane helix</keyword>
<keyword evidence="2" id="KW-0812">Transmembrane</keyword>
<evidence type="ECO:0000313" key="4">
    <source>
        <dbReference type="Proteomes" id="UP000027604"/>
    </source>
</evidence>
<dbReference type="HOGENOM" id="CLU_2023593_0_0_4"/>
<keyword evidence="4" id="KW-1185">Reference proteome</keyword>
<gene>
    <name evidence="3" type="ORF">GJA_3706</name>
</gene>
<reference evidence="3 4" key="1">
    <citation type="journal article" date="2015" name="Genome Announc.">
        <title>Genome Sequence of Mushroom Soft-Rot Pathogen Janthinobacterium agaricidamnosum.</title>
        <authorList>
            <person name="Graupner K."/>
            <person name="Lackner G."/>
            <person name="Hertweck C."/>
        </authorList>
    </citation>
    <scope>NUCLEOTIDE SEQUENCE [LARGE SCALE GENOMIC DNA]</scope>
    <source>
        <strain evidence="4">NBRC 102515 / DSM 9628</strain>
    </source>
</reference>
<dbReference type="AlphaFoldDB" id="W0V8W3"/>
<proteinExistence type="predicted"/>
<feature type="compositionally biased region" description="Polar residues" evidence="1">
    <location>
        <begin position="13"/>
        <end position="26"/>
    </location>
</feature>
<evidence type="ECO:0008006" key="5">
    <source>
        <dbReference type="Google" id="ProtNLM"/>
    </source>
</evidence>
<evidence type="ECO:0000313" key="3">
    <source>
        <dbReference type="EMBL" id="CDG84321.1"/>
    </source>
</evidence>
<feature type="transmembrane region" description="Helical" evidence="2">
    <location>
        <begin position="34"/>
        <end position="55"/>
    </location>
</feature>
<keyword evidence="2" id="KW-0472">Membrane</keyword>
<dbReference type="STRING" id="1349767.GJA_3706"/>
<name>W0V8W3_9BURK</name>
<evidence type="ECO:0000256" key="1">
    <source>
        <dbReference type="SAM" id="MobiDB-lite"/>
    </source>
</evidence>
<feature type="transmembrane region" description="Helical" evidence="2">
    <location>
        <begin position="61"/>
        <end position="78"/>
    </location>
</feature>
<organism evidence="3 4">
    <name type="scientific">Janthinobacterium agaricidamnosum NBRC 102515 = DSM 9628</name>
    <dbReference type="NCBI Taxonomy" id="1349767"/>
    <lineage>
        <taxon>Bacteria</taxon>
        <taxon>Pseudomonadati</taxon>
        <taxon>Pseudomonadota</taxon>
        <taxon>Betaproteobacteria</taxon>
        <taxon>Burkholderiales</taxon>
        <taxon>Oxalobacteraceae</taxon>
        <taxon>Janthinobacterium</taxon>
    </lineage>
</organism>
<sequence>MGHPALTRHDSMPPSSNRNQPDQNKPASAPKRNAWIWPLLLVLIGLYDMRSGFVLGSTGEMLWGGAFVAGAAAVMVKLRWLADTPPAERSPRQQRLAQLVAALGAVTVLMAVAGFCMMRGYF</sequence>
<dbReference type="KEGG" id="jag:GJA_3706"/>
<dbReference type="PATRIC" id="fig|1349767.4.peg.295"/>
<dbReference type="Proteomes" id="UP000027604">
    <property type="component" value="Chromosome I"/>
</dbReference>
<dbReference type="EMBL" id="HG322949">
    <property type="protein sequence ID" value="CDG84321.1"/>
    <property type="molecule type" value="Genomic_DNA"/>
</dbReference>
<protein>
    <recommendedName>
        <fullName evidence="5">Transmembrane protein</fullName>
    </recommendedName>
</protein>
<feature type="transmembrane region" description="Helical" evidence="2">
    <location>
        <begin position="99"/>
        <end position="121"/>
    </location>
</feature>